<evidence type="ECO:0000256" key="1">
    <source>
        <dbReference type="ARBA" id="ARBA00004496"/>
    </source>
</evidence>
<dbReference type="GO" id="GO:0032259">
    <property type="term" value="P:methylation"/>
    <property type="evidence" value="ECO:0007669"/>
    <property type="project" value="UniProtKB-KW"/>
</dbReference>
<evidence type="ECO:0000256" key="4">
    <source>
        <dbReference type="ARBA" id="ARBA00022679"/>
    </source>
</evidence>
<dbReference type="InParanoid" id="A0A078A8L9"/>
<accession>A0A078A8L9</accession>
<dbReference type="InterPro" id="IPR019369">
    <property type="entry name" value="Efm5/EEF1AKMT1"/>
</dbReference>
<organism evidence="5 6">
    <name type="scientific">Stylonychia lemnae</name>
    <name type="common">Ciliate</name>
    <dbReference type="NCBI Taxonomy" id="5949"/>
    <lineage>
        <taxon>Eukaryota</taxon>
        <taxon>Sar</taxon>
        <taxon>Alveolata</taxon>
        <taxon>Ciliophora</taxon>
        <taxon>Intramacronucleata</taxon>
        <taxon>Spirotrichea</taxon>
        <taxon>Stichotrichia</taxon>
        <taxon>Sporadotrichida</taxon>
        <taxon>Oxytrichidae</taxon>
        <taxon>Stylonychinae</taxon>
        <taxon>Stylonychia</taxon>
    </lineage>
</organism>
<dbReference type="OrthoDB" id="206354at2759"/>
<protein>
    <submittedName>
        <fullName evidence="5">Uncharacterized protein</fullName>
    </submittedName>
</protein>
<dbReference type="OMA" id="FNKPLEG"/>
<dbReference type="GO" id="GO:0003676">
    <property type="term" value="F:nucleic acid binding"/>
    <property type="evidence" value="ECO:0007669"/>
    <property type="project" value="InterPro"/>
</dbReference>
<dbReference type="PANTHER" id="PTHR13200:SF1">
    <property type="entry name" value="NUCLEIC ACID BINDING PROTEIN"/>
    <property type="match status" value="1"/>
</dbReference>
<dbReference type="Proteomes" id="UP000039865">
    <property type="component" value="Unassembled WGS sequence"/>
</dbReference>
<keyword evidence="4" id="KW-0808">Transferase</keyword>
<dbReference type="AlphaFoldDB" id="A0A078A8L9"/>
<evidence type="ECO:0000313" key="6">
    <source>
        <dbReference type="Proteomes" id="UP000039865"/>
    </source>
</evidence>
<evidence type="ECO:0000313" key="5">
    <source>
        <dbReference type="EMBL" id="CDW78226.1"/>
    </source>
</evidence>
<proteinExistence type="predicted"/>
<evidence type="ECO:0000256" key="2">
    <source>
        <dbReference type="ARBA" id="ARBA00022490"/>
    </source>
</evidence>
<dbReference type="InterPro" id="IPR029063">
    <property type="entry name" value="SAM-dependent_MTases_sf"/>
</dbReference>
<dbReference type="GO" id="GO:0016279">
    <property type="term" value="F:protein-lysine N-methyltransferase activity"/>
    <property type="evidence" value="ECO:0007669"/>
    <property type="project" value="InterPro"/>
</dbReference>
<dbReference type="InterPro" id="IPR002052">
    <property type="entry name" value="DNA_methylase_N6_adenine_CS"/>
</dbReference>
<evidence type="ECO:0000256" key="3">
    <source>
        <dbReference type="ARBA" id="ARBA00022603"/>
    </source>
</evidence>
<dbReference type="SUPFAM" id="SSF53335">
    <property type="entry name" value="S-adenosyl-L-methionine-dependent methyltransferases"/>
    <property type="match status" value="1"/>
</dbReference>
<dbReference type="EMBL" id="CCKQ01006883">
    <property type="protein sequence ID" value="CDW78226.1"/>
    <property type="molecule type" value="Genomic_DNA"/>
</dbReference>
<keyword evidence="3" id="KW-0489">Methyltransferase</keyword>
<dbReference type="Gene3D" id="3.40.50.150">
    <property type="entry name" value="Vaccinia Virus protein VP39"/>
    <property type="match status" value="1"/>
</dbReference>
<dbReference type="InterPro" id="IPR041370">
    <property type="entry name" value="Mlase_EEF1AKMT1/ZCCHC4"/>
</dbReference>
<gene>
    <name evidence="5" type="primary">Contig13322.g14215</name>
    <name evidence="5" type="ORF">STYLEM_7200</name>
</gene>
<sequence length="158" mass="18608">MDQLNPFLARHKENADFNQYWYSKATIGFLVSECEQFGNKFDQKFAKDPNFVFYDFNKPEDISKEFEKYFDMVVIDPPFITREVWEKYSEAAKFLVKDGGKILLSTIDENEPFIMELLGASKRAFRPSIPNLVYQYSLYSNYDSEGLNNKNPEIPEFD</sequence>
<dbReference type="PROSITE" id="PS00092">
    <property type="entry name" value="N6_MTASE"/>
    <property type="match status" value="1"/>
</dbReference>
<keyword evidence="6" id="KW-1185">Reference proteome</keyword>
<dbReference type="Pfam" id="PF10237">
    <property type="entry name" value="N6-adenineMlase"/>
    <property type="match status" value="1"/>
</dbReference>
<comment type="subcellular location">
    <subcellularLocation>
        <location evidence="1">Cytoplasm</location>
    </subcellularLocation>
</comment>
<dbReference type="PANTHER" id="PTHR13200">
    <property type="entry name" value="EEF1A LYSINE METHYLTRANSFERASE 1"/>
    <property type="match status" value="1"/>
</dbReference>
<reference evidence="5 6" key="1">
    <citation type="submission" date="2014-06" db="EMBL/GenBank/DDBJ databases">
        <authorList>
            <person name="Swart Estienne"/>
        </authorList>
    </citation>
    <scope>NUCLEOTIDE SEQUENCE [LARGE SCALE GENOMIC DNA]</scope>
    <source>
        <strain evidence="5 6">130c</strain>
    </source>
</reference>
<keyword evidence="2" id="KW-0963">Cytoplasm</keyword>
<name>A0A078A8L9_STYLE</name>
<dbReference type="GO" id="GO:0005737">
    <property type="term" value="C:cytoplasm"/>
    <property type="evidence" value="ECO:0007669"/>
    <property type="project" value="UniProtKB-SubCell"/>
</dbReference>